<sequence length="55" mass="6339">MDDMTHVDITQIMIYFLLSLYFLTDPADTPLNLPKSEGESETQTLTPYPSYNTHE</sequence>
<name>U1PIJ2_9EURY</name>
<proteinExistence type="predicted"/>
<feature type="region of interest" description="Disordered" evidence="1">
    <location>
        <begin position="30"/>
        <end position="55"/>
    </location>
</feature>
<gene>
    <name evidence="2" type="ORF">J07HQW1_02020</name>
</gene>
<evidence type="ECO:0000256" key="1">
    <source>
        <dbReference type="SAM" id="MobiDB-lite"/>
    </source>
</evidence>
<evidence type="ECO:0000313" key="2">
    <source>
        <dbReference type="EMBL" id="ERG91986.1"/>
    </source>
</evidence>
<dbReference type="AlphaFoldDB" id="U1PIJ2"/>
<protein>
    <submittedName>
        <fullName evidence="2">Uncharacterized protein</fullName>
    </submittedName>
</protein>
<dbReference type="HOGENOM" id="CLU_3020911_0_0_2"/>
<reference evidence="2 3" key="1">
    <citation type="journal article" date="2013" name="PLoS ONE">
        <title>Assembly-driven community genomics of a hypersaline microbial ecosystem.</title>
        <authorList>
            <person name="Podell S."/>
            <person name="Ugalde J.A."/>
            <person name="Narasingarao P."/>
            <person name="Banfield J.F."/>
            <person name="Heidelberg K.B."/>
            <person name="Allen E.E."/>
        </authorList>
    </citation>
    <scope>NUCLEOTIDE SEQUENCE [LARGE SCALE GENOMIC DNA]</scope>
    <source>
        <strain evidence="3">J07HQW1</strain>
    </source>
</reference>
<dbReference type="EMBL" id="KE356560">
    <property type="protein sequence ID" value="ERG91986.1"/>
    <property type="molecule type" value="Genomic_DNA"/>
</dbReference>
<accession>U1PIJ2</accession>
<dbReference type="Proteomes" id="UP000030649">
    <property type="component" value="Unassembled WGS sequence"/>
</dbReference>
<organism evidence="2 3">
    <name type="scientific">Haloquadratum walsbyi J07HQW1</name>
    <dbReference type="NCBI Taxonomy" id="1238424"/>
    <lineage>
        <taxon>Archaea</taxon>
        <taxon>Methanobacteriati</taxon>
        <taxon>Methanobacteriota</taxon>
        <taxon>Stenosarchaea group</taxon>
        <taxon>Halobacteria</taxon>
        <taxon>Halobacteriales</taxon>
        <taxon>Haloferacaceae</taxon>
        <taxon>Haloquadratum</taxon>
    </lineage>
</organism>
<dbReference type="STRING" id="1238424.J07HQW1_02020"/>
<feature type="compositionally biased region" description="Polar residues" evidence="1">
    <location>
        <begin position="41"/>
        <end position="55"/>
    </location>
</feature>
<evidence type="ECO:0000313" key="3">
    <source>
        <dbReference type="Proteomes" id="UP000030649"/>
    </source>
</evidence>